<evidence type="ECO:0000313" key="2">
    <source>
        <dbReference type="EMBL" id="MCP9275291.1"/>
    </source>
</evidence>
<organism evidence="2 3">
    <name type="scientific">Mycolicibacterium arenosum</name>
    <dbReference type="NCBI Taxonomy" id="2952157"/>
    <lineage>
        <taxon>Bacteria</taxon>
        <taxon>Bacillati</taxon>
        <taxon>Actinomycetota</taxon>
        <taxon>Actinomycetes</taxon>
        <taxon>Mycobacteriales</taxon>
        <taxon>Mycobacteriaceae</taxon>
        <taxon>Mycolicibacterium</taxon>
    </lineage>
</organism>
<sequence length="156" mass="16311">MGAFLTRILGAVGAALLSVTMLGAGVASADPLNGQSYDDAAAKITGWRGTPVVSTVSGNQLAKGDCIVTSWHKSTFRDASGDNTRPNDYLLSLNCNNYVAAPGKPGNSAMTPEGIKAKKDLTAAESIDKNPAWCQTSEKRLEWCEAICASTGRCEV</sequence>
<feature type="signal peptide" evidence="1">
    <location>
        <begin position="1"/>
        <end position="29"/>
    </location>
</feature>
<evidence type="ECO:0000256" key="1">
    <source>
        <dbReference type="SAM" id="SignalP"/>
    </source>
</evidence>
<evidence type="ECO:0000313" key="3">
    <source>
        <dbReference type="Proteomes" id="UP001651690"/>
    </source>
</evidence>
<keyword evidence="3" id="KW-1185">Reference proteome</keyword>
<evidence type="ECO:0008006" key="4">
    <source>
        <dbReference type="Google" id="ProtNLM"/>
    </source>
</evidence>
<gene>
    <name evidence="2" type="ORF">NM203_24185</name>
</gene>
<reference evidence="2 3" key="1">
    <citation type="submission" date="2022-06" db="EMBL/GenBank/DDBJ databases">
        <title>Mycolicibacterium sp. CAU 1645 isolated from seawater.</title>
        <authorList>
            <person name="Kim W."/>
        </authorList>
    </citation>
    <scope>NUCLEOTIDE SEQUENCE [LARGE SCALE GENOMIC DNA]</scope>
    <source>
        <strain evidence="2 3">CAU 1645</strain>
    </source>
</reference>
<dbReference type="EMBL" id="JANDBD010000011">
    <property type="protein sequence ID" value="MCP9275291.1"/>
    <property type="molecule type" value="Genomic_DNA"/>
</dbReference>
<protein>
    <recommendedName>
        <fullName evidence="4">Secreted protein</fullName>
    </recommendedName>
</protein>
<keyword evidence="1" id="KW-0732">Signal</keyword>
<accession>A0ABT1M7Y7</accession>
<proteinExistence type="predicted"/>
<dbReference type="RefSeq" id="WP_255063110.1">
    <property type="nucleotide sequence ID" value="NZ_JANDBD010000011.1"/>
</dbReference>
<comment type="caution">
    <text evidence="2">The sequence shown here is derived from an EMBL/GenBank/DDBJ whole genome shotgun (WGS) entry which is preliminary data.</text>
</comment>
<dbReference type="Proteomes" id="UP001651690">
    <property type="component" value="Unassembled WGS sequence"/>
</dbReference>
<name>A0ABT1M7Y7_9MYCO</name>
<feature type="chain" id="PRO_5045562608" description="Secreted protein" evidence="1">
    <location>
        <begin position="30"/>
        <end position="156"/>
    </location>
</feature>